<accession>A0ACC3BUM8</accession>
<evidence type="ECO:0000313" key="2">
    <source>
        <dbReference type="Proteomes" id="UP000798662"/>
    </source>
</evidence>
<comment type="caution">
    <text evidence="1">The sequence shown here is derived from an EMBL/GenBank/DDBJ whole genome shotgun (WGS) entry which is preliminary data.</text>
</comment>
<keyword evidence="2" id="KW-1185">Reference proteome</keyword>
<proteinExistence type="predicted"/>
<dbReference type="EMBL" id="CM020618">
    <property type="protein sequence ID" value="KAK1861602.1"/>
    <property type="molecule type" value="Genomic_DNA"/>
</dbReference>
<dbReference type="Proteomes" id="UP000798662">
    <property type="component" value="Chromosome 1"/>
</dbReference>
<protein>
    <submittedName>
        <fullName evidence="1">Uncharacterized protein</fullName>
    </submittedName>
</protein>
<organism evidence="1 2">
    <name type="scientific">Pyropia yezoensis</name>
    <name type="common">Susabi-nori</name>
    <name type="synonym">Porphyra yezoensis</name>
    <dbReference type="NCBI Taxonomy" id="2788"/>
    <lineage>
        <taxon>Eukaryota</taxon>
        <taxon>Rhodophyta</taxon>
        <taxon>Bangiophyceae</taxon>
        <taxon>Bangiales</taxon>
        <taxon>Bangiaceae</taxon>
        <taxon>Pyropia</taxon>
    </lineage>
</organism>
<sequence length="79" mass="8639">MLQFVNFDPLESEAILNVAADHGLGARQAAVSESGRAFALRASIDQLEEVYAAVTAPDDRKRRRLMRAALKTRCVPVPS</sequence>
<reference evidence="1" key="1">
    <citation type="submission" date="2019-11" db="EMBL/GenBank/DDBJ databases">
        <title>Nori genome reveals adaptations in red seaweeds to the harsh intertidal environment.</title>
        <authorList>
            <person name="Wang D."/>
            <person name="Mao Y."/>
        </authorList>
    </citation>
    <scope>NUCLEOTIDE SEQUENCE</scope>
    <source>
        <tissue evidence="1">Gametophyte</tissue>
    </source>
</reference>
<gene>
    <name evidence="1" type="ORF">I4F81_004185</name>
</gene>
<evidence type="ECO:0000313" key="1">
    <source>
        <dbReference type="EMBL" id="KAK1861602.1"/>
    </source>
</evidence>
<name>A0ACC3BUM8_PYRYE</name>